<evidence type="ECO:0000259" key="10">
    <source>
        <dbReference type="PROSITE" id="PS51828"/>
    </source>
</evidence>
<evidence type="ECO:0000256" key="2">
    <source>
        <dbReference type="ARBA" id="ARBA00006373"/>
    </source>
</evidence>
<dbReference type="eggNOG" id="KOG4297">
    <property type="taxonomic scope" value="Eukaryota"/>
</dbReference>
<keyword evidence="8" id="KW-0812">Transmembrane</keyword>
<feature type="domain" description="EGF-like" evidence="9">
    <location>
        <begin position="136"/>
        <end position="174"/>
    </location>
</feature>
<dbReference type="GO" id="GO:0046872">
    <property type="term" value="F:metal ion binding"/>
    <property type="evidence" value="ECO:0007669"/>
    <property type="project" value="UniProtKB-KW"/>
</dbReference>
<keyword evidence="4" id="KW-0106">Calcium</keyword>
<dbReference type="CDD" id="cd00054">
    <property type="entry name" value="EGF_CA"/>
    <property type="match status" value="1"/>
</dbReference>
<dbReference type="InParanoid" id="A7SAU1"/>
<dbReference type="InterPro" id="IPR001759">
    <property type="entry name" value="PTX_dom"/>
</dbReference>
<keyword evidence="12" id="KW-1185">Reference proteome</keyword>
<evidence type="ECO:0000313" key="12">
    <source>
        <dbReference type="Proteomes" id="UP000001593"/>
    </source>
</evidence>
<keyword evidence="6" id="KW-0325">Glycoprotein</keyword>
<gene>
    <name evidence="11" type="ORF">NEMVEDRAFT_v1g209400</name>
</gene>
<comment type="cofactor">
    <cofactor evidence="1">
        <name>Ca(2+)</name>
        <dbReference type="ChEBI" id="CHEBI:29108"/>
    </cofactor>
</comment>
<dbReference type="SUPFAM" id="SSF49899">
    <property type="entry name" value="Concanavalin A-like lectins/glucanases"/>
    <property type="match status" value="1"/>
</dbReference>
<evidence type="ECO:0000256" key="1">
    <source>
        <dbReference type="ARBA" id="ARBA00001913"/>
    </source>
</evidence>
<dbReference type="PANTHER" id="PTHR19277">
    <property type="entry name" value="PENTRAXIN"/>
    <property type="match status" value="1"/>
</dbReference>
<dbReference type="PANTHER" id="PTHR19277:SF161">
    <property type="entry name" value="LAMININ G DOMAIN-CONTAINING PROTEIN"/>
    <property type="match status" value="1"/>
</dbReference>
<dbReference type="PROSITE" id="PS01186">
    <property type="entry name" value="EGF_2"/>
    <property type="match status" value="1"/>
</dbReference>
<dbReference type="InterPro" id="IPR000742">
    <property type="entry name" value="EGF"/>
</dbReference>
<dbReference type="InterPro" id="IPR051360">
    <property type="entry name" value="Neuronal_Pentraxin_Related"/>
</dbReference>
<keyword evidence="3" id="KW-0479">Metal-binding</keyword>
<dbReference type="InterPro" id="IPR013320">
    <property type="entry name" value="ConA-like_dom_sf"/>
</dbReference>
<evidence type="ECO:0000256" key="3">
    <source>
        <dbReference type="ARBA" id="ARBA00022723"/>
    </source>
</evidence>
<keyword evidence="8" id="KW-1133">Transmembrane helix</keyword>
<dbReference type="PRINTS" id="PR00895">
    <property type="entry name" value="PENTAXIN"/>
</dbReference>
<dbReference type="SMART" id="SM00159">
    <property type="entry name" value="PTX"/>
    <property type="match status" value="1"/>
</dbReference>
<dbReference type="Gene3D" id="2.60.120.200">
    <property type="match status" value="1"/>
</dbReference>
<dbReference type="PROSITE" id="PS50026">
    <property type="entry name" value="EGF_3"/>
    <property type="match status" value="1"/>
</dbReference>
<dbReference type="OMA" id="DSCECAF"/>
<evidence type="ECO:0000256" key="7">
    <source>
        <dbReference type="PROSITE-ProRule" id="PRU00076"/>
    </source>
</evidence>
<dbReference type="AlphaFoldDB" id="A7SAU1"/>
<dbReference type="PhylomeDB" id="A7SAU1"/>
<evidence type="ECO:0000313" key="11">
    <source>
        <dbReference type="EMBL" id="EDO39182.1"/>
    </source>
</evidence>
<sequence>MRIAKNSFHHKEGPRPHATTSAMYSSIAVYLCAKFKSSFLVCFIFILIKSLTYGENVQEYFRVRLDEVLDFPSYKISNRRGQDICGFECSREKECRSFNVGENKSTGFYDCFMLRISENSPQAVFTAKQGFNHYSKLSPCVFSPCSNGATCVLATNHDSYSCTCYEGYTSRHCETGLEDFDIYFPSTYGSTKDFVIISYNSSVMTSLTLSFWLRTGAGEESCLVSYATDTQDDEFTLCTAKNLRLYVNGVYMSSGVSVNDNHWHYIVVTWSNDAPWSLFKDGVNVFTSSTVLRPGHVIPGSGTVVLGQDQDAIGGGFDVAEALGASFVSQVNLWNSVLNEANITELAQACRKHEGNTWRWSDFRSGVNGDVVTISPSRCGET</sequence>
<dbReference type="Proteomes" id="UP000001593">
    <property type="component" value="Unassembled WGS sequence"/>
</dbReference>
<keyword evidence="7" id="KW-0245">EGF-like domain</keyword>
<dbReference type="Gene3D" id="2.10.25.10">
    <property type="entry name" value="Laminin"/>
    <property type="match status" value="1"/>
</dbReference>
<evidence type="ECO:0000256" key="4">
    <source>
        <dbReference type="ARBA" id="ARBA00022837"/>
    </source>
</evidence>
<evidence type="ECO:0000256" key="6">
    <source>
        <dbReference type="ARBA" id="ARBA00023180"/>
    </source>
</evidence>
<keyword evidence="8" id="KW-0472">Membrane</keyword>
<dbReference type="HOGENOM" id="CLU_724233_0_0_1"/>
<dbReference type="SMART" id="SM00181">
    <property type="entry name" value="EGF"/>
    <property type="match status" value="1"/>
</dbReference>
<evidence type="ECO:0000256" key="5">
    <source>
        <dbReference type="ARBA" id="ARBA00023157"/>
    </source>
</evidence>
<reference evidence="11 12" key="1">
    <citation type="journal article" date="2007" name="Science">
        <title>Sea anemone genome reveals ancestral eumetazoan gene repertoire and genomic organization.</title>
        <authorList>
            <person name="Putnam N.H."/>
            <person name="Srivastava M."/>
            <person name="Hellsten U."/>
            <person name="Dirks B."/>
            <person name="Chapman J."/>
            <person name="Salamov A."/>
            <person name="Terry A."/>
            <person name="Shapiro H."/>
            <person name="Lindquist E."/>
            <person name="Kapitonov V.V."/>
            <person name="Jurka J."/>
            <person name="Genikhovich G."/>
            <person name="Grigoriev I.V."/>
            <person name="Lucas S.M."/>
            <person name="Steele R.E."/>
            <person name="Finnerty J.R."/>
            <person name="Technau U."/>
            <person name="Martindale M.Q."/>
            <person name="Rokhsar D.S."/>
        </authorList>
    </citation>
    <scope>NUCLEOTIDE SEQUENCE [LARGE SCALE GENOMIC DNA]</scope>
    <source>
        <strain evidence="12">CH2 X CH6</strain>
    </source>
</reference>
<keyword evidence="5 7" id="KW-1015">Disulfide bond</keyword>
<dbReference type="OrthoDB" id="5949213at2759"/>
<dbReference type="KEGG" id="nve:5510825"/>
<dbReference type="PROSITE" id="PS51828">
    <property type="entry name" value="PTX_2"/>
    <property type="match status" value="1"/>
</dbReference>
<proteinExistence type="inferred from homology"/>
<comment type="caution">
    <text evidence="7">Lacks conserved residue(s) required for the propagation of feature annotation.</text>
</comment>
<organism evidence="11 12">
    <name type="scientific">Nematostella vectensis</name>
    <name type="common">Starlet sea anemone</name>
    <dbReference type="NCBI Taxonomy" id="45351"/>
    <lineage>
        <taxon>Eukaryota</taxon>
        <taxon>Metazoa</taxon>
        <taxon>Cnidaria</taxon>
        <taxon>Anthozoa</taxon>
        <taxon>Hexacorallia</taxon>
        <taxon>Actiniaria</taxon>
        <taxon>Edwardsiidae</taxon>
        <taxon>Nematostella</taxon>
    </lineage>
</organism>
<dbReference type="EMBL" id="DS469611">
    <property type="protein sequence ID" value="EDO39182.1"/>
    <property type="molecule type" value="Genomic_DNA"/>
</dbReference>
<protein>
    <submittedName>
        <fullName evidence="11">Uncharacterized protein</fullName>
    </submittedName>
</protein>
<feature type="disulfide bond" evidence="7">
    <location>
        <begin position="145"/>
        <end position="162"/>
    </location>
</feature>
<feature type="domain" description="Pentraxin (PTX)" evidence="10">
    <location>
        <begin position="178"/>
        <end position="380"/>
    </location>
</feature>
<evidence type="ECO:0000256" key="8">
    <source>
        <dbReference type="SAM" id="Phobius"/>
    </source>
</evidence>
<name>A7SAU1_NEMVE</name>
<evidence type="ECO:0000259" key="9">
    <source>
        <dbReference type="PROSITE" id="PS50026"/>
    </source>
</evidence>
<accession>A7SAU1</accession>
<feature type="transmembrane region" description="Helical" evidence="8">
    <location>
        <begin position="21"/>
        <end position="48"/>
    </location>
</feature>
<dbReference type="Pfam" id="PF00354">
    <property type="entry name" value="Pentaxin"/>
    <property type="match status" value="1"/>
</dbReference>
<comment type="similarity">
    <text evidence="2">Belongs to the EGF domain peptide family.</text>
</comment>
<feature type="disulfide bond" evidence="7">
    <location>
        <begin position="164"/>
        <end position="173"/>
    </location>
</feature>
<dbReference type="STRING" id="45351.A7SAU1"/>
<dbReference type="SUPFAM" id="SSF57196">
    <property type="entry name" value="EGF/Laminin"/>
    <property type="match status" value="1"/>
</dbReference>